<proteinExistence type="predicted"/>
<organism evidence="1 2">
    <name type="scientific">Thelohanellus kitauei</name>
    <name type="common">Myxosporean</name>
    <dbReference type="NCBI Taxonomy" id="669202"/>
    <lineage>
        <taxon>Eukaryota</taxon>
        <taxon>Metazoa</taxon>
        <taxon>Cnidaria</taxon>
        <taxon>Myxozoa</taxon>
        <taxon>Myxosporea</taxon>
        <taxon>Bivalvulida</taxon>
        <taxon>Platysporina</taxon>
        <taxon>Myxobolidae</taxon>
        <taxon>Thelohanellus</taxon>
    </lineage>
</organism>
<comment type="caution">
    <text evidence="1">The sequence shown here is derived from an EMBL/GenBank/DDBJ whole genome shotgun (WGS) entry which is preliminary data.</text>
</comment>
<dbReference type="AlphaFoldDB" id="A0A0C2N5E6"/>
<protein>
    <submittedName>
        <fullName evidence="1">Uncharacterized protein</fullName>
    </submittedName>
</protein>
<gene>
    <name evidence="1" type="ORF">RF11_12675</name>
</gene>
<accession>A0A0C2N5E6</accession>
<name>A0A0C2N5E6_THEKT</name>
<reference evidence="1 2" key="1">
    <citation type="journal article" date="2014" name="Genome Biol. Evol.">
        <title>The genome of the myxosporean Thelohanellus kitauei shows adaptations to nutrient acquisition within its fish host.</title>
        <authorList>
            <person name="Yang Y."/>
            <person name="Xiong J."/>
            <person name="Zhou Z."/>
            <person name="Huo F."/>
            <person name="Miao W."/>
            <person name="Ran C."/>
            <person name="Liu Y."/>
            <person name="Zhang J."/>
            <person name="Feng J."/>
            <person name="Wang M."/>
            <person name="Wang M."/>
            <person name="Wang L."/>
            <person name="Yao B."/>
        </authorList>
    </citation>
    <scope>NUCLEOTIDE SEQUENCE [LARGE SCALE GENOMIC DNA]</scope>
    <source>
        <strain evidence="1">Wuqing</strain>
    </source>
</reference>
<dbReference type="Proteomes" id="UP000031668">
    <property type="component" value="Unassembled WGS sequence"/>
</dbReference>
<evidence type="ECO:0000313" key="2">
    <source>
        <dbReference type="Proteomes" id="UP000031668"/>
    </source>
</evidence>
<dbReference type="EMBL" id="JWZT01000205">
    <property type="protein sequence ID" value="KII74871.1"/>
    <property type="molecule type" value="Genomic_DNA"/>
</dbReference>
<sequence length="108" mass="11607">MGDLRSGEKIMMSPKPSPAENAVFGISQSSLGIWPHADFYSNAEKSTHLVDLTCPPYLVEGSYGVGQRHLTAGNILKISWSHLFLCGKVTAALQGLELGLIIPRLASL</sequence>
<evidence type="ECO:0000313" key="1">
    <source>
        <dbReference type="EMBL" id="KII74871.1"/>
    </source>
</evidence>
<keyword evidence="2" id="KW-1185">Reference proteome</keyword>